<evidence type="ECO:0000256" key="4">
    <source>
        <dbReference type="SAM" id="SignalP"/>
    </source>
</evidence>
<dbReference type="Pfam" id="PF00092">
    <property type="entry name" value="VWA"/>
    <property type="match status" value="1"/>
</dbReference>
<dbReference type="Pfam" id="PF02412">
    <property type="entry name" value="TSP_3"/>
    <property type="match status" value="3"/>
</dbReference>
<evidence type="ECO:0000259" key="5">
    <source>
        <dbReference type="PROSITE" id="PS50234"/>
    </source>
</evidence>
<dbReference type="InterPro" id="IPR002035">
    <property type="entry name" value="VWF_A"/>
</dbReference>
<evidence type="ECO:0000313" key="7">
    <source>
        <dbReference type="Proteomes" id="UP000282926"/>
    </source>
</evidence>
<reference evidence="6 7" key="1">
    <citation type="submission" date="2019-01" db="EMBL/GenBank/DDBJ databases">
        <title>Lujinxingia litoralis gen. nov., sp. nov. and Lujinxingia sediminis gen. nov., sp. nov., new members in the order Bradymonadales, isolated from coastal sediment.</title>
        <authorList>
            <person name="Li C.-M."/>
        </authorList>
    </citation>
    <scope>NUCLEOTIDE SEQUENCE [LARGE SCALE GENOMIC DNA]</scope>
    <source>
        <strain evidence="6 7">SEH01</strain>
    </source>
</reference>
<feature type="region of interest" description="Disordered" evidence="3">
    <location>
        <begin position="29"/>
        <end position="115"/>
    </location>
</feature>
<evidence type="ECO:0000256" key="3">
    <source>
        <dbReference type="SAM" id="MobiDB-lite"/>
    </source>
</evidence>
<name>A0ABY0CU39_9DELT</name>
<dbReference type="Gene3D" id="4.10.1080.10">
    <property type="entry name" value="TSP type-3 repeat"/>
    <property type="match status" value="2"/>
</dbReference>
<dbReference type="Proteomes" id="UP000282926">
    <property type="component" value="Unassembled WGS sequence"/>
</dbReference>
<keyword evidence="1 4" id="KW-0732">Signal</keyword>
<dbReference type="Gene3D" id="3.40.50.410">
    <property type="entry name" value="von Willebrand factor, type A domain"/>
    <property type="match status" value="1"/>
</dbReference>
<keyword evidence="7" id="KW-1185">Reference proteome</keyword>
<feature type="signal peptide" evidence="4">
    <location>
        <begin position="1"/>
        <end position="20"/>
    </location>
</feature>
<evidence type="ECO:0000256" key="2">
    <source>
        <dbReference type="ARBA" id="ARBA00022837"/>
    </source>
</evidence>
<keyword evidence="2" id="KW-0106">Calcium</keyword>
<dbReference type="SUPFAM" id="SSF103647">
    <property type="entry name" value="TSP type-3 repeat"/>
    <property type="match status" value="2"/>
</dbReference>
<feature type="region of interest" description="Disordered" evidence="3">
    <location>
        <begin position="166"/>
        <end position="191"/>
    </location>
</feature>
<dbReference type="RefSeq" id="WP_127779895.1">
    <property type="nucleotide sequence ID" value="NZ_SADD01000003.1"/>
</dbReference>
<dbReference type="PROSITE" id="PS51257">
    <property type="entry name" value="PROKAR_LIPOPROTEIN"/>
    <property type="match status" value="1"/>
</dbReference>
<evidence type="ECO:0000256" key="1">
    <source>
        <dbReference type="ARBA" id="ARBA00022729"/>
    </source>
</evidence>
<dbReference type="EMBL" id="SADD01000003">
    <property type="protein sequence ID" value="RVU45684.1"/>
    <property type="molecule type" value="Genomic_DNA"/>
</dbReference>
<sequence length="621" mass="64538">MRTSLINWTLPALIALTLLACTPPPGEVNNCPEGQERNPVSGQCRPGGTDVPDSGDPGDAGDGDTDTGGDLSDTDHPHDGRDELPPWDDESNDGVPNQYDNCPFVHNPDQLDTDGDGVGDACDNCPDTSNTDQAAFATNPVDDRGIQMGNACAPGVEYVDTVTDTDNDGTPDTLDNCPDVSNPDQADSDGDSIGDACDNCPLAANVDQTASPGNPTGPNGLVVGDACAPEPGQIPICEEQTTEFERLDPNIYVVLDLSGSMGWGLGGSNDSSRPNRWERATAGMNAVADELHDEMRFGVGSFSGGCSNSALTNRLAMGSHSAQSIKNAYNSLSPGGGTPLDWALQNVINNDRVSAPSDPLDDQRVKAVLVITDGEPGCEGVSGAVEKIQALRSRGILTFVVGFAFSSNSLQQMAQAGGTNTFYEASNATQLADAVRDISNILVSCSYSLEDTPPDPNQIWVSVNGTYLPGSDLSYNASENTLTLSEGACSQIRQIDAEALDLQIKMGCANACVPEQPTGLCDIYYQTCGEPLDCESCSAEVCDGVDNNCDGRVDEGCPECSINGSSCESDTDCCGNLVCGSEGTCGFGCFPTNVACTSNADCCSNQCAPVSGSEFGTCVIG</sequence>
<comment type="caution">
    <text evidence="6">The sequence shown here is derived from an EMBL/GenBank/DDBJ whole genome shotgun (WGS) entry which is preliminary data.</text>
</comment>
<dbReference type="SUPFAM" id="SSF53300">
    <property type="entry name" value="vWA-like"/>
    <property type="match status" value="1"/>
</dbReference>
<feature type="compositionally biased region" description="Basic and acidic residues" evidence="3">
    <location>
        <begin position="73"/>
        <end position="84"/>
    </location>
</feature>
<evidence type="ECO:0000313" key="6">
    <source>
        <dbReference type="EMBL" id="RVU45684.1"/>
    </source>
</evidence>
<feature type="domain" description="VWFA" evidence="5">
    <location>
        <begin position="250"/>
        <end position="438"/>
    </location>
</feature>
<dbReference type="PROSITE" id="PS50234">
    <property type="entry name" value="VWFA"/>
    <property type="match status" value="1"/>
</dbReference>
<dbReference type="InterPro" id="IPR028974">
    <property type="entry name" value="TSP_type-3_rpt"/>
</dbReference>
<organism evidence="6 7">
    <name type="scientific">Lujinxingia sediminis</name>
    <dbReference type="NCBI Taxonomy" id="2480984"/>
    <lineage>
        <taxon>Bacteria</taxon>
        <taxon>Deltaproteobacteria</taxon>
        <taxon>Bradymonadales</taxon>
        <taxon>Lujinxingiaceae</taxon>
        <taxon>Lujinxingia</taxon>
    </lineage>
</organism>
<accession>A0ABY0CU39</accession>
<dbReference type="InterPro" id="IPR036465">
    <property type="entry name" value="vWFA_dom_sf"/>
</dbReference>
<proteinExistence type="predicted"/>
<dbReference type="PANTHER" id="PTHR10199">
    <property type="entry name" value="THROMBOSPONDIN"/>
    <property type="match status" value="1"/>
</dbReference>
<gene>
    <name evidence="6" type="ORF">EA187_07925</name>
</gene>
<protein>
    <submittedName>
        <fullName evidence="6">VWA domain-containing protein</fullName>
    </submittedName>
</protein>
<dbReference type="SMART" id="SM00327">
    <property type="entry name" value="VWA"/>
    <property type="match status" value="1"/>
</dbReference>
<feature type="chain" id="PRO_5046759924" evidence="4">
    <location>
        <begin position="21"/>
        <end position="621"/>
    </location>
</feature>
<dbReference type="InterPro" id="IPR003367">
    <property type="entry name" value="Thrombospondin_3-like_rpt"/>
</dbReference>